<sequence length="77" mass="8288">MLRASSRGRRRAVRGAGHPAEETAAWQLAGRIYGWWLLGGLVLFPVLGLTRALVVHLATMIATPPALFTLVVLGAVR</sequence>
<keyword evidence="1" id="KW-0472">Membrane</keyword>
<reference evidence="2" key="1">
    <citation type="submission" date="2023-04" db="EMBL/GenBank/DDBJ databases">
        <title>Genomic diversity of scab-causing Streptomyces spp. in the province of Quebec, Canada.</title>
        <authorList>
            <person name="Biessy A."/>
            <person name="Cadieux M."/>
            <person name="Ciotola M."/>
            <person name="Filion M."/>
        </authorList>
    </citation>
    <scope>NUCLEOTIDE SEQUENCE</scope>
    <source>
        <strain evidence="2">B21-115</strain>
    </source>
</reference>
<proteinExistence type="predicted"/>
<evidence type="ECO:0000313" key="3">
    <source>
        <dbReference type="Proteomes" id="UP001310290"/>
    </source>
</evidence>
<dbReference type="EMBL" id="JARULZ010000001">
    <property type="protein sequence ID" value="MEH0634304.1"/>
    <property type="molecule type" value="Genomic_DNA"/>
</dbReference>
<feature type="transmembrane region" description="Helical" evidence="1">
    <location>
        <begin position="55"/>
        <end position="76"/>
    </location>
</feature>
<evidence type="ECO:0000256" key="1">
    <source>
        <dbReference type="SAM" id="Phobius"/>
    </source>
</evidence>
<keyword evidence="3" id="KW-1185">Reference proteome</keyword>
<gene>
    <name evidence="2" type="ORF">QBA35_13190</name>
</gene>
<protein>
    <submittedName>
        <fullName evidence="2">Uncharacterized protein</fullName>
    </submittedName>
</protein>
<dbReference type="RefSeq" id="WP_334658611.1">
    <property type="nucleotide sequence ID" value="NZ_JARULZ010000001.1"/>
</dbReference>
<evidence type="ECO:0000313" key="2">
    <source>
        <dbReference type="EMBL" id="MEH0634304.1"/>
    </source>
</evidence>
<dbReference type="Proteomes" id="UP001310290">
    <property type="component" value="Unassembled WGS sequence"/>
</dbReference>
<feature type="transmembrane region" description="Helical" evidence="1">
    <location>
        <begin position="32"/>
        <end position="49"/>
    </location>
</feature>
<comment type="caution">
    <text evidence="2">The sequence shown here is derived from an EMBL/GenBank/DDBJ whole genome shotgun (WGS) entry which is preliminary data.</text>
</comment>
<keyword evidence="1" id="KW-0812">Transmembrane</keyword>
<organism evidence="2 3">
    <name type="scientific">Streptomyces bottropensis</name>
    <dbReference type="NCBI Taxonomy" id="42235"/>
    <lineage>
        <taxon>Bacteria</taxon>
        <taxon>Bacillati</taxon>
        <taxon>Actinomycetota</taxon>
        <taxon>Actinomycetes</taxon>
        <taxon>Kitasatosporales</taxon>
        <taxon>Streptomycetaceae</taxon>
        <taxon>Streptomyces</taxon>
    </lineage>
</organism>
<keyword evidence="1" id="KW-1133">Transmembrane helix</keyword>
<name>A0ABU8AKW6_9ACTN</name>
<accession>A0ABU8AKW6</accession>